<protein>
    <submittedName>
        <fullName evidence="4">Putative sulfotransferase protein</fullName>
    </submittedName>
</protein>
<reference evidence="4" key="2">
    <citation type="journal article" date="2015" name="ISME J.">
        <title>A new class of marine Euryarchaeota group II from the Mediterranean deep chlorophyll maximum.</title>
        <authorList>
            <person name="Martin-Cuadrado A.B."/>
            <person name="Garcia-Heredia I."/>
            <person name="Molto A.G."/>
            <person name="Lopez-Ubeda R."/>
            <person name="Kimes N."/>
            <person name="Lopez-Garcia P."/>
            <person name="Moreira D."/>
            <person name="Rodriguez-Valera F."/>
        </authorList>
    </citation>
    <scope>NUCLEOTIDE SEQUENCE</scope>
</reference>
<dbReference type="InterPro" id="IPR027417">
    <property type="entry name" value="P-loop_NTPase"/>
</dbReference>
<keyword evidence="1 4" id="KW-0808">Transferase</keyword>
<evidence type="ECO:0000256" key="1">
    <source>
        <dbReference type="ARBA" id="ARBA00022679"/>
    </source>
</evidence>
<evidence type="ECO:0000259" key="3">
    <source>
        <dbReference type="Pfam" id="PF00685"/>
    </source>
</evidence>
<dbReference type="SUPFAM" id="SSF52540">
    <property type="entry name" value="P-loop containing nucleoside triphosphate hydrolases"/>
    <property type="match status" value="1"/>
</dbReference>
<evidence type="ECO:0000313" key="4">
    <source>
        <dbReference type="EMBL" id="ANV78693.1"/>
    </source>
</evidence>
<proteinExistence type="predicted"/>
<dbReference type="InterPro" id="IPR037359">
    <property type="entry name" value="NST/OST"/>
</dbReference>
<reference evidence="4" key="1">
    <citation type="submission" date="2014-11" db="EMBL/GenBank/DDBJ databases">
        <authorList>
            <person name="Zhu J."/>
            <person name="Qi W."/>
            <person name="Song R."/>
        </authorList>
    </citation>
    <scope>NUCLEOTIDE SEQUENCE</scope>
</reference>
<dbReference type="EMBL" id="KP211795">
    <property type="protein sequence ID" value="ANV78714.1"/>
    <property type="molecule type" value="Genomic_DNA"/>
</dbReference>
<dbReference type="InterPro" id="IPR000863">
    <property type="entry name" value="Sulfotransferase_dom"/>
</dbReference>
<dbReference type="AlphaFoldDB" id="A0A1B1T8U2"/>
<dbReference type="Pfam" id="PF00685">
    <property type="entry name" value="Sulfotransfer_1"/>
    <property type="match status" value="1"/>
</dbReference>
<feature type="domain" description="Sulfotransferase" evidence="3">
    <location>
        <begin position="13"/>
        <end position="198"/>
    </location>
</feature>
<organism evidence="4">
    <name type="scientific">uncultured Poseidoniia archaeon</name>
    <dbReference type="NCBI Taxonomy" id="1697135"/>
    <lineage>
        <taxon>Archaea</taxon>
        <taxon>Methanobacteriati</taxon>
        <taxon>Thermoplasmatota</taxon>
        <taxon>Candidatus Poseidoniia</taxon>
        <taxon>environmental samples</taxon>
    </lineage>
</organism>
<evidence type="ECO:0000256" key="2">
    <source>
        <dbReference type="ARBA" id="ARBA00023180"/>
    </source>
</evidence>
<keyword evidence="2" id="KW-0325">Glycoprotein</keyword>
<name>A0A1B1T8U2_9ARCH</name>
<dbReference type="PANTHER" id="PTHR10605">
    <property type="entry name" value="HEPARAN SULFATE SULFOTRANSFERASE"/>
    <property type="match status" value="1"/>
</dbReference>
<dbReference type="Gene3D" id="3.40.50.300">
    <property type="entry name" value="P-loop containing nucleotide triphosphate hydrolases"/>
    <property type="match status" value="1"/>
</dbReference>
<dbReference type="PANTHER" id="PTHR10605:SF56">
    <property type="entry name" value="BIFUNCTIONAL HEPARAN SULFATE N-DEACETYLASE_N-SULFOTRANSFERASE"/>
    <property type="match status" value="1"/>
</dbReference>
<sequence>MRLSHLDTLGGYIVGVPKSGSTWLANALSQHPDLQLSNPKEPNFFPTHKGTFGRNMDNPVWDEYKQFFIDDNRIKIDASIHTFACPLAPKRIYEKFPNMKFILCIREPISRAFSHWRMIIETEEDKRHNANWSDFSSAWQDERLRDDSLYGKSMKRWLKYFDINNFIIIDSSLMKNKQKEALQKIEHFLGLDPHNYDLEMIKNANKASDRRPLTPVGNILKKIFSSTPNFLKGPIVKRLQNRGINIYSAPIISSKGKPHEITNSHYLVCHEEIMDDLVLFESITGFSTKKWIDIIDNHTK</sequence>
<dbReference type="GO" id="GO:0008146">
    <property type="term" value="F:sulfotransferase activity"/>
    <property type="evidence" value="ECO:0007669"/>
    <property type="project" value="InterPro"/>
</dbReference>
<accession>A0A1B1T8U2</accession>
<dbReference type="EMBL" id="KP211794">
    <property type="protein sequence ID" value="ANV78693.1"/>
    <property type="molecule type" value="Genomic_DNA"/>
</dbReference>